<dbReference type="EMBL" id="RDQH01000336">
    <property type="protein sequence ID" value="RXH87524.1"/>
    <property type="molecule type" value="Genomic_DNA"/>
</dbReference>
<keyword evidence="1" id="KW-0812">Transmembrane</keyword>
<dbReference type="InterPro" id="IPR029472">
    <property type="entry name" value="Copia-like_N"/>
</dbReference>
<sequence length="150" mass="16698">QGCYLENHRVVRLISHHRTRSLRIAAPIWTPLTATYIHWFKLSLLGSVCISLPQSHLDFASVYIYTIAGPSFSCCICICTAPLICICTSIVMASAKDDSLQAIGVKLNGNNYVYWAYVMKNFLIGKGLWGYLSRSRAFSKIVICMNMPGG</sequence>
<reference evidence="3 4" key="1">
    <citation type="submission" date="2018-10" db="EMBL/GenBank/DDBJ databases">
        <title>A high-quality apple genome assembly.</title>
        <authorList>
            <person name="Hu J."/>
        </authorList>
    </citation>
    <scope>NUCLEOTIDE SEQUENCE [LARGE SCALE GENOMIC DNA]</scope>
    <source>
        <strain evidence="4">cv. HFTH1</strain>
        <tissue evidence="3">Young leaf</tissue>
    </source>
</reference>
<keyword evidence="1" id="KW-0472">Membrane</keyword>
<keyword evidence="4" id="KW-1185">Reference proteome</keyword>
<keyword evidence="1" id="KW-1133">Transmembrane helix</keyword>
<gene>
    <name evidence="3" type="ORF">DVH24_034424</name>
</gene>
<accession>A0A498IZK9</accession>
<comment type="caution">
    <text evidence="3">The sequence shown here is derived from an EMBL/GenBank/DDBJ whole genome shotgun (WGS) entry which is preliminary data.</text>
</comment>
<organism evidence="3 4">
    <name type="scientific">Malus domestica</name>
    <name type="common">Apple</name>
    <name type="synonym">Pyrus malus</name>
    <dbReference type="NCBI Taxonomy" id="3750"/>
    <lineage>
        <taxon>Eukaryota</taxon>
        <taxon>Viridiplantae</taxon>
        <taxon>Streptophyta</taxon>
        <taxon>Embryophyta</taxon>
        <taxon>Tracheophyta</taxon>
        <taxon>Spermatophyta</taxon>
        <taxon>Magnoliopsida</taxon>
        <taxon>eudicotyledons</taxon>
        <taxon>Gunneridae</taxon>
        <taxon>Pentapetalae</taxon>
        <taxon>rosids</taxon>
        <taxon>fabids</taxon>
        <taxon>Rosales</taxon>
        <taxon>Rosaceae</taxon>
        <taxon>Amygdaloideae</taxon>
        <taxon>Maleae</taxon>
        <taxon>Malus</taxon>
    </lineage>
</organism>
<feature type="domain" description="Retrotransposon Copia-like N-terminal" evidence="2">
    <location>
        <begin position="96"/>
        <end position="132"/>
    </location>
</feature>
<name>A0A498IZK9_MALDO</name>
<evidence type="ECO:0000259" key="2">
    <source>
        <dbReference type="Pfam" id="PF14244"/>
    </source>
</evidence>
<evidence type="ECO:0000313" key="3">
    <source>
        <dbReference type="EMBL" id="RXH87524.1"/>
    </source>
</evidence>
<evidence type="ECO:0000256" key="1">
    <source>
        <dbReference type="SAM" id="Phobius"/>
    </source>
</evidence>
<dbReference type="Pfam" id="PF14244">
    <property type="entry name" value="Retrotran_gag_3"/>
    <property type="match status" value="1"/>
</dbReference>
<evidence type="ECO:0000313" key="4">
    <source>
        <dbReference type="Proteomes" id="UP000290289"/>
    </source>
</evidence>
<feature type="transmembrane region" description="Helical" evidence="1">
    <location>
        <begin position="62"/>
        <end position="92"/>
    </location>
</feature>
<feature type="non-terminal residue" evidence="3">
    <location>
        <position position="1"/>
    </location>
</feature>
<dbReference type="Proteomes" id="UP000290289">
    <property type="component" value="Chromosome 10"/>
</dbReference>
<proteinExistence type="predicted"/>
<protein>
    <recommendedName>
        <fullName evidence="2">Retrotransposon Copia-like N-terminal domain-containing protein</fullName>
    </recommendedName>
</protein>
<feature type="transmembrane region" description="Helical" evidence="1">
    <location>
        <begin position="28"/>
        <end position="50"/>
    </location>
</feature>
<dbReference type="AlphaFoldDB" id="A0A498IZK9"/>